<reference evidence="18" key="1">
    <citation type="submission" date="2020-05" db="UniProtKB">
        <authorList>
            <consortium name="EnsemblMetazoa"/>
        </authorList>
    </citation>
    <scope>IDENTIFICATION</scope>
    <source>
        <strain evidence="18">USDA</strain>
    </source>
</reference>
<evidence type="ECO:0000256" key="11">
    <source>
        <dbReference type="ARBA" id="ARBA00022842"/>
    </source>
</evidence>
<dbReference type="Gene3D" id="3.30.200.20">
    <property type="entry name" value="Phosphorylase Kinase, domain 1"/>
    <property type="match status" value="1"/>
</dbReference>
<evidence type="ECO:0000256" key="12">
    <source>
        <dbReference type="ARBA" id="ARBA00047559"/>
    </source>
</evidence>
<evidence type="ECO:0000256" key="3">
    <source>
        <dbReference type="ARBA" id="ARBA00012406"/>
    </source>
</evidence>
<dbReference type="PANTHER" id="PTHR46716">
    <property type="entry name" value="MITOGEN-ACTIVATED PROTEIN KINASE KINASE KINASE 7"/>
    <property type="match status" value="1"/>
</dbReference>
<feature type="region of interest" description="Disordered" evidence="16">
    <location>
        <begin position="1"/>
        <end position="38"/>
    </location>
</feature>
<protein>
    <recommendedName>
        <fullName evidence="4">Mitogen-activated protein kinase kinase kinase 7</fullName>
        <ecNumber evidence="3">2.7.11.25</ecNumber>
    </recommendedName>
</protein>
<dbReference type="InterPro" id="IPR000719">
    <property type="entry name" value="Prot_kinase_dom"/>
</dbReference>
<dbReference type="GO" id="GO:0007254">
    <property type="term" value="P:JNK cascade"/>
    <property type="evidence" value="ECO:0007669"/>
    <property type="project" value="TreeGrafter"/>
</dbReference>
<keyword evidence="9" id="KW-0418">Kinase</keyword>
<gene>
    <name evidence="18" type="primary">106086787</name>
</gene>
<dbReference type="GO" id="GO:0005524">
    <property type="term" value="F:ATP binding"/>
    <property type="evidence" value="ECO:0007669"/>
    <property type="project" value="UniProtKB-UniRule"/>
</dbReference>
<dbReference type="InterPro" id="IPR001245">
    <property type="entry name" value="Ser-Thr/Tyr_kinase_cat_dom"/>
</dbReference>
<feature type="domain" description="Protein kinase" evidence="17">
    <location>
        <begin position="67"/>
        <end position="319"/>
    </location>
</feature>
<keyword evidence="10 14" id="KW-0067">ATP-binding</keyword>
<dbReference type="GO" id="GO:0043410">
    <property type="term" value="P:positive regulation of MAPK cascade"/>
    <property type="evidence" value="ECO:0007669"/>
    <property type="project" value="UniProtKB-ARBA"/>
</dbReference>
<dbReference type="SUPFAM" id="SSF56112">
    <property type="entry name" value="Protein kinase-like (PK-like)"/>
    <property type="match status" value="1"/>
</dbReference>
<dbReference type="GO" id="GO:0043123">
    <property type="term" value="P:positive regulation of canonical NF-kappaB signal transduction"/>
    <property type="evidence" value="ECO:0007669"/>
    <property type="project" value="TreeGrafter"/>
</dbReference>
<comment type="similarity">
    <text evidence="2">Belongs to the protein kinase superfamily. STE Ser/Thr protein kinase family. MAP kinase kinase kinase subfamily.</text>
</comment>
<keyword evidence="15" id="KW-0175">Coiled coil</keyword>
<evidence type="ECO:0000256" key="8">
    <source>
        <dbReference type="ARBA" id="ARBA00022741"/>
    </source>
</evidence>
<comment type="catalytic activity">
    <reaction evidence="13">
        <text>L-seryl-[protein] + ATP = O-phospho-L-seryl-[protein] + ADP + H(+)</text>
        <dbReference type="Rhea" id="RHEA:17989"/>
        <dbReference type="Rhea" id="RHEA-COMP:9863"/>
        <dbReference type="Rhea" id="RHEA-COMP:11604"/>
        <dbReference type="ChEBI" id="CHEBI:15378"/>
        <dbReference type="ChEBI" id="CHEBI:29999"/>
        <dbReference type="ChEBI" id="CHEBI:30616"/>
        <dbReference type="ChEBI" id="CHEBI:83421"/>
        <dbReference type="ChEBI" id="CHEBI:456216"/>
        <dbReference type="EC" id="2.7.11.25"/>
    </reaction>
</comment>
<dbReference type="GO" id="GO:0006950">
    <property type="term" value="P:response to stress"/>
    <property type="evidence" value="ECO:0007669"/>
    <property type="project" value="UniProtKB-ARBA"/>
</dbReference>
<organism evidence="18 19">
    <name type="scientific">Stomoxys calcitrans</name>
    <name type="common">Stable fly</name>
    <name type="synonym">Conops calcitrans</name>
    <dbReference type="NCBI Taxonomy" id="35570"/>
    <lineage>
        <taxon>Eukaryota</taxon>
        <taxon>Metazoa</taxon>
        <taxon>Ecdysozoa</taxon>
        <taxon>Arthropoda</taxon>
        <taxon>Hexapoda</taxon>
        <taxon>Insecta</taxon>
        <taxon>Pterygota</taxon>
        <taxon>Neoptera</taxon>
        <taxon>Endopterygota</taxon>
        <taxon>Diptera</taxon>
        <taxon>Brachycera</taxon>
        <taxon>Muscomorpha</taxon>
        <taxon>Muscoidea</taxon>
        <taxon>Muscidae</taxon>
        <taxon>Stomoxys</taxon>
    </lineage>
</organism>
<dbReference type="EnsemblMetazoa" id="SCAU009153-RA">
    <property type="protein sequence ID" value="SCAU009153-PA"/>
    <property type="gene ID" value="SCAU009153"/>
</dbReference>
<dbReference type="CDD" id="cd14058">
    <property type="entry name" value="STKc_TAK1"/>
    <property type="match status" value="1"/>
</dbReference>
<keyword evidence="7" id="KW-0479">Metal-binding</keyword>
<evidence type="ECO:0000256" key="2">
    <source>
        <dbReference type="ARBA" id="ARBA00006529"/>
    </source>
</evidence>
<keyword evidence="6" id="KW-0808">Transferase</keyword>
<feature type="coiled-coil region" evidence="15">
    <location>
        <begin position="588"/>
        <end position="615"/>
    </location>
</feature>
<dbReference type="Pfam" id="PF07714">
    <property type="entry name" value="PK_Tyr_Ser-Thr"/>
    <property type="match status" value="1"/>
</dbReference>
<keyword evidence="8 14" id="KW-0547">Nucleotide-binding</keyword>
<evidence type="ECO:0000256" key="4">
    <source>
        <dbReference type="ARBA" id="ARBA00017660"/>
    </source>
</evidence>
<evidence type="ECO:0000256" key="10">
    <source>
        <dbReference type="ARBA" id="ARBA00022840"/>
    </source>
</evidence>
<feature type="region of interest" description="Disordered" evidence="16">
    <location>
        <begin position="362"/>
        <end position="401"/>
    </location>
</feature>
<evidence type="ECO:0000313" key="19">
    <source>
        <dbReference type="Proteomes" id="UP000095300"/>
    </source>
</evidence>
<evidence type="ECO:0000256" key="6">
    <source>
        <dbReference type="ARBA" id="ARBA00022679"/>
    </source>
</evidence>
<dbReference type="PROSITE" id="PS50011">
    <property type="entry name" value="PROTEIN_KINASE_DOM"/>
    <property type="match status" value="1"/>
</dbReference>
<keyword evidence="11" id="KW-0460">Magnesium</keyword>
<evidence type="ECO:0000256" key="5">
    <source>
        <dbReference type="ARBA" id="ARBA00022527"/>
    </source>
</evidence>
<keyword evidence="5" id="KW-0723">Serine/threonine-protein kinase</keyword>
<dbReference type="GO" id="GO:0009893">
    <property type="term" value="P:positive regulation of metabolic process"/>
    <property type="evidence" value="ECO:0007669"/>
    <property type="project" value="UniProtKB-ARBA"/>
</dbReference>
<sequence>MTDETPEQAAGVATPTASNGTPIASEDEGAVSFPLPPPAAPNQTPHLGILSSGGFSLLCPGVDFTEISFKEKVGHGSYGVVYKAFWRDRFVAVKEFGPKAEQKAIETEVKQLSRVQHQNIISLYGIALNQMSTYLIMEYAEGGSLYDFLHGKVKPYYSKAHAMSWARQCAEGVAYLHAMKPKPLIHRDLKPLNLLLTNKGRHLKICDFGTVADKSTLMTNNKGSAAWMAPEVFEGSKYTEKCDIFSWGIVLWEVLSRQKPFKDVDNTYSIMWKIHKGERPPIVTEWPEPIQNLMTSCWATKPDLRPSMQLVVEDMHKLVQAYPGADEPLEYEFKNQQIVSPNVNGTNGDSYVLDFSDYSNSSSYGTSNTQVTRPTTEDSGESSSSNRSSSTTPTNPFLPHAHIDSIRWDVIPEESECSTNRSDDQADNAVAEPFNLSTSEESKKRYETIRSNMLENAHVPMAPLGIDVDPNAWGLENNGDVASNVAKSDGKERIMVTEAKPIIKSVDQINPNYPVDANDTDLDEDEENGQPLEELLDPELQPEQPIPDNAESQEIFKEHRRLAMEYLKVNTSLYYAQDIKERILIQMAPQERQEKQELLKRMKEKQELMELYNNLKQHWDAVRSSVPPEDQPSRSEAPGNTNGNNELIPDDSWVVINRNQNS</sequence>
<dbReference type="InterPro" id="IPR017441">
    <property type="entry name" value="Protein_kinase_ATP_BS"/>
</dbReference>
<dbReference type="GO" id="GO:0019899">
    <property type="term" value="F:enzyme binding"/>
    <property type="evidence" value="ECO:0007669"/>
    <property type="project" value="UniProtKB-ARBA"/>
</dbReference>
<dbReference type="GO" id="GO:0046872">
    <property type="term" value="F:metal ion binding"/>
    <property type="evidence" value="ECO:0007669"/>
    <property type="project" value="UniProtKB-KW"/>
</dbReference>
<dbReference type="PROSITE" id="PS00108">
    <property type="entry name" value="PROTEIN_KINASE_ST"/>
    <property type="match status" value="1"/>
</dbReference>
<dbReference type="STRING" id="35570.A0A1I8PLH6"/>
<feature type="region of interest" description="Disordered" evidence="16">
    <location>
        <begin position="510"/>
        <end position="529"/>
    </location>
</feature>
<dbReference type="InterPro" id="IPR008271">
    <property type="entry name" value="Ser/Thr_kinase_AS"/>
</dbReference>
<evidence type="ECO:0000259" key="17">
    <source>
        <dbReference type="PROSITE" id="PS50011"/>
    </source>
</evidence>
<dbReference type="OrthoDB" id="10261027at2759"/>
<dbReference type="GO" id="GO:0004709">
    <property type="term" value="F:MAP kinase kinase kinase activity"/>
    <property type="evidence" value="ECO:0007669"/>
    <property type="project" value="UniProtKB-EC"/>
</dbReference>
<dbReference type="EC" id="2.7.11.25" evidence="3"/>
<feature type="region of interest" description="Disordered" evidence="16">
    <location>
        <begin position="414"/>
        <end position="443"/>
    </location>
</feature>
<feature type="compositionally biased region" description="Acidic residues" evidence="16">
    <location>
        <begin position="518"/>
        <end position="528"/>
    </location>
</feature>
<evidence type="ECO:0000256" key="13">
    <source>
        <dbReference type="ARBA" id="ARBA00048329"/>
    </source>
</evidence>
<dbReference type="PROSITE" id="PS00107">
    <property type="entry name" value="PROTEIN_KINASE_ATP"/>
    <property type="match status" value="1"/>
</dbReference>
<feature type="binding site" evidence="14">
    <location>
        <position position="94"/>
    </location>
    <ligand>
        <name>ATP</name>
        <dbReference type="ChEBI" id="CHEBI:30616"/>
    </ligand>
</feature>
<dbReference type="PRINTS" id="PR00109">
    <property type="entry name" value="TYRKINASE"/>
</dbReference>
<evidence type="ECO:0000256" key="9">
    <source>
        <dbReference type="ARBA" id="ARBA00022777"/>
    </source>
</evidence>
<comment type="catalytic activity">
    <reaction evidence="12">
        <text>L-threonyl-[protein] + ATP = O-phospho-L-threonyl-[protein] + ADP + H(+)</text>
        <dbReference type="Rhea" id="RHEA:46608"/>
        <dbReference type="Rhea" id="RHEA-COMP:11060"/>
        <dbReference type="Rhea" id="RHEA-COMP:11605"/>
        <dbReference type="ChEBI" id="CHEBI:15378"/>
        <dbReference type="ChEBI" id="CHEBI:30013"/>
        <dbReference type="ChEBI" id="CHEBI:30616"/>
        <dbReference type="ChEBI" id="CHEBI:61977"/>
        <dbReference type="ChEBI" id="CHEBI:456216"/>
        <dbReference type="EC" id="2.7.11.25"/>
    </reaction>
</comment>
<dbReference type="AlphaFoldDB" id="A0A1I8PLH6"/>
<evidence type="ECO:0000256" key="14">
    <source>
        <dbReference type="PROSITE-ProRule" id="PRU10141"/>
    </source>
</evidence>
<comment type="cofactor">
    <cofactor evidence="1">
        <name>Mg(2+)</name>
        <dbReference type="ChEBI" id="CHEBI:18420"/>
    </cofactor>
</comment>
<accession>A0A1I8PLH6</accession>
<dbReference type="GO" id="GO:0006955">
    <property type="term" value="P:immune response"/>
    <property type="evidence" value="ECO:0007669"/>
    <property type="project" value="TreeGrafter"/>
</dbReference>
<keyword evidence="19" id="KW-1185">Reference proteome</keyword>
<dbReference type="InterPro" id="IPR011009">
    <property type="entry name" value="Kinase-like_dom_sf"/>
</dbReference>
<dbReference type="Proteomes" id="UP000095300">
    <property type="component" value="Unassembled WGS sequence"/>
</dbReference>
<proteinExistence type="inferred from homology"/>
<evidence type="ECO:0000256" key="16">
    <source>
        <dbReference type="SAM" id="MobiDB-lite"/>
    </source>
</evidence>
<evidence type="ECO:0000256" key="15">
    <source>
        <dbReference type="SAM" id="Coils"/>
    </source>
</evidence>
<evidence type="ECO:0000256" key="7">
    <source>
        <dbReference type="ARBA" id="ARBA00022723"/>
    </source>
</evidence>
<dbReference type="FunFam" id="1.10.510.10:FF:000143">
    <property type="entry name" value="Mitogen-activated protein kinase kinase kinase 7"/>
    <property type="match status" value="1"/>
</dbReference>
<dbReference type="VEuPathDB" id="VectorBase:SCAU009153"/>
<dbReference type="PANTHER" id="PTHR46716:SF1">
    <property type="entry name" value="MITOGEN-ACTIVATED PROTEIN KINASE KINASE KINASE 7"/>
    <property type="match status" value="1"/>
</dbReference>
<evidence type="ECO:0000256" key="1">
    <source>
        <dbReference type="ARBA" id="ARBA00001946"/>
    </source>
</evidence>
<dbReference type="SMART" id="SM00220">
    <property type="entry name" value="S_TKc"/>
    <property type="match status" value="1"/>
</dbReference>
<feature type="region of interest" description="Disordered" evidence="16">
    <location>
        <begin position="620"/>
        <end position="662"/>
    </location>
</feature>
<dbReference type="Gene3D" id="1.10.510.10">
    <property type="entry name" value="Transferase(Phosphotransferase) domain 1"/>
    <property type="match status" value="1"/>
</dbReference>
<feature type="compositionally biased region" description="Low complexity" evidence="16">
    <location>
        <begin position="381"/>
        <end position="395"/>
    </location>
</feature>
<evidence type="ECO:0000313" key="18">
    <source>
        <dbReference type="EnsemblMetazoa" id="SCAU009153-PA"/>
    </source>
</evidence>
<name>A0A1I8PLH6_STOCA</name>